<feature type="compositionally biased region" description="Basic and acidic residues" evidence="4">
    <location>
        <begin position="608"/>
        <end position="633"/>
    </location>
</feature>
<sequence>MPTQLPPKENTLFKRILKCYEQKQYKNGLKFCKQILSNPKFSEHGETLAMKGLTLNYLGKKDEAYDYVKRGLKNDLRSHVCWHVYGLLQRADHKYDEAIKCYRNALKWDKDNLQILRDLSLLQVQMRDLEGFRDTRYQLLKVRPAQRQSWIGYSISYYLLGQYDMAFTVMEEFRKTLFQDNQPKVDIEHTEMLLYQNLILRNQNKDQESIDHFDKYESVMTDKLKVQEIKALQFLKLNKNDEAESIYRELIKRNPENNAYYEGVEKCMKAQGRLNDASRMEIYTIYRKKYPKSETPKRLPLNFIKGDLFRSLVDEYLRVALKKGVPPLFTSLRSLYQDKEKAKIVEDLVLGYSSALESDQKFDKKDDVTQDPTVLLWTNFYLAQHFDHFRNIDKALEYINLVLDHTPTLIEGYMVKAKIYKHAGCNQEAAKWMDEGRSLDTADRYVNSKCAKYLLRCNEVKKAIETCGLFTKEGILPDDDLDSMQCMWFGIECASAHQRKGEIGEALRKCHQIERNFSEIVEDQFDFHTYCMRKVTLCAYIRLLQLEDVIRSHAFYFKAAKLAIECYLALHDKPSLSMDDADQMNKEQMSEKEFKKLKSKQRRAQKKQQLEEEKKAVEAKETKEPENKKEEGKPKIYPKELVKCTKPLDEAIKFLVPLQTLAKERIETHLMAFEIYYRKGKPLLMLQSIKRAFNCNPTDPRLHECIVRFLLRVRSERDNYNATVNTVLDREIKQIVKEDDLQSYTNQFLDRNRNSFLARVAVSKSLYNIDKKYKSNALALLDLEGDYEDLTLQECINVYKGFQNGDFGATSDDIESYRVKCAKRFKYADLFKLAERNGITDETTSDAQDTKPPMQEIASTMTQANG</sequence>
<dbReference type="PROSITE" id="PS50005">
    <property type="entry name" value="TPR"/>
    <property type="match status" value="1"/>
</dbReference>
<dbReference type="FunFam" id="1.25.40.1040:FF:000003">
    <property type="entry name" value="N-terminal acetyltransferase A, auxiliary subunit"/>
    <property type="match status" value="1"/>
</dbReference>
<evidence type="ECO:0000256" key="2">
    <source>
        <dbReference type="ARBA" id="ARBA00022803"/>
    </source>
</evidence>
<dbReference type="RefSeq" id="XP_066920900.1">
    <property type="nucleotide sequence ID" value="XM_067064799.1"/>
</dbReference>
<evidence type="ECO:0000313" key="6">
    <source>
        <dbReference type="Proteomes" id="UP000594262"/>
    </source>
</evidence>
<feature type="region of interest" description="Disordered" evidence="4">
    <location>
        <begin position="842"/>
        <end position="866"/>
    </location>
</feature>
<name>A0A7M5VBM5_9CNID</name>
<dbReference type="InterPro" id="IPR019734">
    <property type="entry name" value="TPR_rpt"/>
</dbReference>
<evidence type="ECO:0000256" key="3">
    <source>
        <dbReference type="PROSITE-ProRule" id="PRU00339"/>
    </source>
</evidence>
<keyword evidence="6" id="KW-1185">Reference proteome</keyword>
<protein>
    <submittedName>
        <fullName evidence="5">Uncharacterized protein</fullName>
    </submittedName>
</protein>
<dbReference type="Pfam" id="PF12569">
    <property type="entry name" value="NatA_aux_su"/>
    <property type="match status" value="1"/>
</dbReference>
<dbReference type="Proteomes" id="UP000594262">
    <property type="component" value="Unplaced"/>
</dbReference>
<dbReference type="Gene3D" id="1.25.40.1010">
    <property type="match status" value="1"/>
</dbReference>
<dbReference type="SMART" id="SM00028">
    <property type="entry name" value="TPR"/>
    <property type="match status" value="6"/>
</dbReference>
<dbReference type="PANTHER" id="PTHR22767">
    <property type="entry name" value="N-TERMINAL ACETYLTRANSFERASE-RELATED"/>
    <property type="match status" value="1"/>
</dbReference>
<reference evidence="5" key="1">
    <citation type="submission" date="2021-01" db="UniProtKB">
        <authorList>
            <consortium name="EnsemblMetazoa"/>
        </authorList>
    </citation>
    <scope>IDENTIFICATION</scope>
</reference>
<proteinExistence type="predicted"/>
<feature type="region of interest" description="Disordered" evidence="4">
    <location>
        <begin position="582"/>
        <end position="633"/>
    </location>
</feature>
<accession>A0A7M5VBM5</accession>
<dbReference type="PANTHER" id="PTHR22767:SF2">
    <property type="entry name" value="N(ALPHA)-ACETYLTRANSFERASE 15_16, ISOFORM A"/>
    <property type="match status" value="1"/>
</dbReference>
<dbReference type="Pfam" id="PF13181">
    <property type="entry name" value="TPR_8"/>
    <property type="match status" value="1"/>
</dbReference>
<dbReference type="PIRSF" id="PIRSF000422">
    <property type="entry name" value="N-terminal-AcTrfase-A_aux_su"/>
    <property type="match status" value="1"/>
</dbReference>
<dbReference type="InterPro" id="IPR011990">
    <property type="entry name" value="TPR-like_helical_dom_sf"/>
</dbReference>
<feature type="compositionally biased region" description="Basic and acidic residues" evidence="4">
    <location>
        <begin position="583"/>
        <end position="596"/>
    </location>
</feature>
<dbReference type="AlphaFoldDB" id="A0A7M5VBM5"/>
<dbReference type="SUPFAM" id="SSF48452">
    <property type="entry name" value="TPR-like"/>
    <property type="match status" value="2"/>
</dbReference>
<evidence type="ECO:0000313" key="5">
    <source>
        <dbReference type="EnsemblMetazoa" id="CLYHEMP006378.1"/>
    </source>
</evidence>
<keyword evidence="2 3" id="KW-0802">TPR repeat</keyword>
<dbReference type="OrthoDB" id="6018108at2759"/>
<dbReference type="InterPro" id="IPR021183">
    <property type="entry name" value="NatA_aux_su"/>
</dbReference>
<dbReference type="GO" id="GO:0031415">
    <property type="term" value="C:NatA complex"/>
    <property type="evidence" value="ECO:0007669"/>
    <property type="project" value="TreeGrafter"/>
</dbReference>
<keyword evidence="1" id="KW-0677">Repeat</keyword>
<dbReference type="GeneID" id="136808258"/>
<feature type="compositionally biased region" description="Polar residues" evidence="4">
    <location>
        <begin position="857"/>
        <end position="866"/>
    </location>
</feature>
<organism evidence="5 6">
    <name type="scientific">Clytia hemisphaerica</name>
    <dbReference type="NCBI Taxonomy" id="252671"/>
    <lineage>
        <taxon>Eukaryota</taxon>
        <taxon>Metazoa</taxon>
        <taxon>Cnidaria</taxon>
        <taxon>Hydrozoa</taxon>
        <taxon>Hydroidolina</taxon>
        <taxon>Leptothecata</taxon>
        <taxon>Obeliida</taxon>
        <taxon>Clytiidae</taxon>
        <taxon>Clytia</taxon>
    </lineage>
</organism>
<evidence type="ECO:0000256" key="1">
    <source>
        <dbReference type="ARBA" id="ARBA00022737"/>
    </source>
</evidence>
<feature type="compositionally biased region" description="Basic residues" evidence="4">
    <location>
        <begin position="597"/>
        <end position="606"/>
    </location>
</feature>
<dbReference type="EnsemblMetazoa" id="CLYHEMT006378.1">
    <property type="protein sequence ID" value="CLYHEMP006378.1"/>
    <property type="gene ID" value="CLYHEMG006378"/>
</dbReference>
<evidence type="ECO:0000256" key="4">
    <source>
        <dbReference type="SAM" id="MobiDB-lite"/>
    </source>
</evidence>
<dbReference type="Gene3D" id="1.25.40.1040">
    <property type="match status" value="1"/>
</dbReference>
<feature type="repeat" description="TPR" evidence="3">
    <location>
        <begin position="79"/>
        <end position="112"/>
    </location>
</feature>